<dbReference type="OrthoDB" id="4554345at2"/>
<dbReference type="Pfam" id="PF06013">
    <property type="entry name" value="WXG100"/>
    <property type="match status" value="1"/>
</dbReference>
<proteinExistence type="predicted"/>
<organism evidence="1 2">
    <name type="scientific">Mycetocola lacteus</name>
    <dbReference type="NCBI Taxonomy" id="76637"/>
    <lineage>
        <taxon>Bacteria</taxon>
        <taxon>Bacillati</taxon>
        <taxon>Actinomycetota</taxon>
        <taxon>Actinomycetes</taxon>
        <taxon>Micrococcales</taxon>
        <taxon>Microbacteriaceae</taxon>
        <taxon>Mycetocola</taxon>
    </lineage>
</organism>
<dbReference type="NCBIfam" id="TIGR03930">
    <property type="entry name" value="WXG100_ESAT6"/>
    <property type="match status" value="1"/>
</dbReference>
<accession>A0A3L7AGW9</accession>
<dbReference type="Gene3D" id="1.10.287.1060">
    <property type="entry name" value="ESAT-6-like"/>
    <property type="match status" value="1"/>
</dbReference>
<evidence type="ECO:0000313" key="1">
    <source>
        <dbReference type="EMBL" id="RLP79195.1"/>
    </source>
</evidence>
<dbReference type="SUPFAM" id="SSF140453">
    <property type="entry name" value="EsxAB dimer-like"/>
    <property type="match status" value="1"/>
</dbReference>
<reference evidence="1 2" key="1">
    <citation type="submission" date="2018-10" db="EMBL/GenBank/DDBJ databases">
        <authorList>
            <person name="Li J."/>
        </authorList>
    </citation>
    <scope>NUCLEOTIDE SEQUENCE [LARGE SCALE GENOMIC DNA]</scope>
    <source>
        <strain evidence="1 2">JCM 11654</strain>
    </source>
</reference>
<sequence>MQPASVRQRIRLLSSPRWWSSNNVFLTKSWISSGMRIAVEIGTDTAGLRMTAQRLRSYAREIGDEVDRVRHFVAYSAIAWQGEAAQAFRGATTRWIDSLDEMIAMLEGIAQDLDQLAENYEQTDSVIESGWKL</sequence>
<comment type="caution">
    <text evidence="1">The sequence shown here is derived from an EMBL/GenBank/DDBJ whole genome shotgun (WGS) entry which is preliminary data.</text>
</comment>
<dbReference type="AlphaFoldDB" id="A0A3L7AGW9"/>
<dbReference type="InterPro" id="IPR010310">
    <property type="entry name" value="T7SS_ESAT-6-like"/>
</dbReference>
<evidence type="ECO:0000313" key="2">
    <source>
        <dbReference type="Proteomes" id="UP000269438"/>
    </source>
</evidence>
<dbReference type="Proteomes" id="UP000269438">
    <property type="component" value="Unassembled WGS sequence"/>
</dbReference>
<name>A0A3L7AGW9_9MICO</name>
<dbReference type="EMBL" id="RCUY01000015">
    <property type="protein sequence ID" value="RLP79195.1"/>
    <property type="molecule type" value="Genomic_DNA"/>
</dbReference>
<protein>
    <submittedName>
        <fullName evidence="1">WXG100 family type VII secretion target</fullName>
    </submittedName>
</protein>
<gene>
    <name evidence="1" type="ORF">D9V34_15420</name>
</gene>
<keyword evidence="2" id="KW-1185">Reference proteome</keyword>
<dbReference type="InterPro" id="IPR036689">
    <property type="entry name" value="ESAT-6-like_sf"/>
</dbReference>